<dbReference type="EMBL" id="JACOGF010000003">
    <property type="protein sequence ID" value="MBC3917458.1"/>
    <property type="molecule type" value="Genomic_DNA"/>
</dbReference>
<organism evidence="3 4">
    <name type="scientific">Undibacterium hunanense</name>
    <dbReference type="NCBI Taxonomy" id="2762292"/>
    <lineage>
        <taxon>Bacteria</taxon>
        <taxon>Pseudomonadati</taxon>
        <taxon>Pseudomonadota</taxon>
        <taxon>Betaproteobacteria</taxon>
        <taxon>Burkholderiales</taxon>
        <taxon>Oxalobacteraceae</taxon>
        <taxon>Undibacterium</taxon>
    </lineage>
</organism>
<name>A0ABR6ZNL4_9BURK</name>
<keyword evidence="1" id="KW-0175">Coiled coil</keyword>
<keyword evidence="4" id="KW-1185">Reference proteome</keyword>
<dbReference type="InterPro" id="IPR021830">
    <property type="entry name" value="DUF3422"/>
</dbReference>
<evidence type="ECO:0000256" key="1">
    <source>
        <dbReference type="SAM" id="Coils"/>
    </source>
</evidence>
<keyword evidence="2" id="KW-0812">Transmembrane</keyword>
<protein>
    <submittedName>
        <fullName evidence="3">DUF3422 domain-containing protein</fullName>
    </submittedName>
</protein>
<accession>A0ABR6ZNL4</accession>
<keyword evidence="2" id="KW-0472">Membrane</keyword>
<gene>
    <name evidence="3" type="ORF">H8L32_08235</name>
</gene>
<feature type="transmembrane region" description="Helical" evidence="2">
    <location>
        <begin position="422"/>
        <end position="439"/>
    </location>
</feature>
<evidence type="ECO:0000256" key="2">
    <source>
        <dbReference type="SAM" id="Phobius"/>
    </source>
</evidence>
<proteinExistence type="predicted"/>
<dbReference type="Proteomes" id="UP000650424">
    <property type="component" value="Unassembled WGS sequence"/>
</dbReference>
<dbReference type="Pfam" id="PF11902">
    <property type="entry name" value="DUF3422"/>
    <property type="match status" value="1"/>
</dbReference>
<evidence type="ECO:0000313" key="4">
    <source>
        <dbReference type="Proteomes" id="UP000650424"/>
    </source>
</evidence>
<reference evidence="3 4" key="1">
    <citation type="submission" date="2020-08" db="EMBL/GenBank/DDBJ databases">
        <title>Novel species isolated from subtropical streams in China.</title>
        <authorList>
            <person name="Lu H."/>
        </authorList>
    </citation>
    <scope>NUCLEOTIDE SEQUENCE [LARGE SCALE GENOMIC DNA]</scope>
    <source>
        <strain evidence="3 4">CY18W</strain>
    </source>
</reference>
<sequence length="449" mass="50018">MSIIYSTLNHQLRVPLASEIHSRPFLKLQAPERISHLAVYSGAESKAVTSIAHEQHALLAALCAHFAVAAPAGTAKYFYHDFGRFRLKWECHAEFATYTFAESLAEVPALGEMFEHMPVTQLPGEWLLRLQGKMLVAAHVALCRNGESTEQFARSLARVFEGNVLAGSHVMQGGELWSDFAIQADGFSRFVIRDIDMRAMQAGRLVQRILEIETYRMMALLGLPYAQQAAASLNSIENELVALSAAMVKAGESGKENAPEQDGVSVHDLLDQIMRLAARIEKLALDNSYRFSASQAYFRIIEARIEELREVRIEGIPTIEEFMDRRLTPAMNTCVAMLNRQEALAQRIANTNDLLRTRVGIVQEAQNRQILQSMNARAAQQLRLQQAVEGLSVAAISYYVTGLFSYVGKAIKQTGVNLNTDLFTGIMVPLVVGAVWLSLRHMHKKMHAH</sequence>
<feature type="coiled-coil region" evidence="1">
    <location>
        <begin position="226"/>
        <end position="286"/>
    </location>
</feature>
<evidence type="ECO:0000313" key="3">
    <source>
        <dbReference type="EMBL" id="MBC3917458.1"/>
    </source>
</evidence>
<comment type="caution">
    <text evidence="3">The sequence shown here is derived from an EMBL/GenBank/DDBJ whole genome shotgun (WGS) entry which is preliminary data.</text>
</comment>
<dbReference type="RefSeq" id="WP_186946671.1">
    <property type="nucleotide sequence ID" value="NZ_JACOGF010000003.1"/>
</dbReference>
<keyword evidence="2" id="KW-1133">Transmembrane helix</keyword>